<protein>
    <submittedName>
        <fullName evidence="2">Uncharacterized protein</fullName>
    </submittedName>
</protein>
<reference evidence="2 3" key="1">
    <citation type="submission" date="2020-08" db="EMBL/GenBank/DDBJ databases">
        <title>Genomic Encyclopedia of Type Strains, Phase IV (KMG-IV): sequencing the most valuable type-strain genomes for metagenomic binning, comparative biology and taxonomic classification.</title>
        <authorList>
            <person name="Goeker M."/>
        </authorList>
    </citation>
    <scope>NUCLEOTIDE SEQUENCE [LARGE SCALE GENOMIC DNA]</scope>
    <source>
        <strain evidence="2 3">DSM 105137</strain>
    </source>
</reference>
<sequence>MGIRQRQAVLTLAGVLAVALLVYGMAKSEIDHENIIGSHGSGYIASYQISTALPLGIFGLVVVALAYRFGSARG</sequence>
<keyword evidence="1" id="KW-0812">Transmembrane</keyword>
<evidence type="ECO:0000313" key="3">
    <source>
        <dbReference type="Proteomes" id="UP000576209"/>
    </source>
</evidence>
<evidence type="ECO:0000313" key="2">
    <source>
        <dbReference type="EMBL" id="MBB4078374.1"/>
    </source>
</evidence>
<name>A0A840DYN6_9BACT</name>
<gene>
    <name evidence="2" type="ORF">GGR28_000987</name>
</gene>
<keyword evidence="3" id="KW-1185">Reference proteome</keyword>
<dbReference type="EMBL" id="JACIFF010000002">
    <property type="protein sequence ID" value="MBB4078374.1"/>
    <property type="molecule type" value="Genomic_DNA"/>
</dbReference>
<feature type="transmembrane region" description="Helical" evidence="1">
    <location>
        <begin position="42"/>
        <end position="67"/>
    </location>
</feature>
<keyword evidence="1" id="KW-1133">Transmembrane helix</keyword>
<comment type="caution">
    <text evidence="2">The sequence shown here is derived from an EMBL/GenBank/DDBJ whole genome shotgun (WGS) entry which is preliminary data.</text>
</comment>
<proteinExistence type="predicted"/>
<accession>A0A840DYN6</accession>
<evidence type="ECO:0000256" key="1">
    <source>
        <dbReference type="SAM" id="Phobius"/>
    </source>
</evidence>
<dbReference type="AlphaFoldDB" id="A0A840DYN6"/>
<organism evidence="2 3">
    <name type="scientific">Neolewinella aquimaris</name>
    <dbReference type="NCBI Taxonomy" id="1835722"/>
    <lineage>
        <taxon>Bacteria</taxon>
        <taxon>Pseudomonadati</taxon>
        <taxon>Bacteroidota</taxon>
        <taxon>Saprospiria</taxon>
        <taxon>Saprospirales</taxon>
        <taxon>Lewinellaceae</taxon>
        <taxon>Neolewinella</taxon>
    </lineage>
</organism>
<dbReference type="Proteomes" id="UP000576209">
    <property type="component" value="Unassembled WGS sequence"/>
</dbReference>
<keyword evidence="1" id="KW-0472">Membrane</keyword>